<dbReference type="Proteomes" id="UP000269271">
    <property type="component" value="Unassembled WGS sequence"/>
</dbReference>
<dbReference type="PANTHER" id="PTHR39639">
    <property type="entry name" value="CHROMOSOME 16, WHOLE GENOME SHOTGUN SEQUENCE"/>
    <property type="match status" value="1"/>
</dbReference>
<evidence type="ECO:0000259" key="1">
    <source>
        <dbReference type="Pfam" id="PF03235"/>
    </source>
</evidence>
<name>A0A3N8QM28_9BURK</name>
<sequence>MSALPLRHIAALSITDAQYTEATMKIQLKSRALDKLYKRRDRYDIPDWQRTKVWNVKKQQLLIDSILRGWRLPKFYFVADEGEQYEVVDGQQRLNAIFSFFGNELALSTESAAEFGGPLYKDLNPQVSDIFDDYEIDYDEISDSNEEELKGFFQRLQQGLPLTASEKLNAEHGKLRDYCKELAQLPFFTTSIAVSDTRFAHFDIASKVATIEIESIDAGLRYDDIRAVLSANSNFSKASASGTRLKNAFAFLAAAFPKKEPVLKNRTIVQSIATLACRLVATGKATGLEVHFSDFVRKFMKDLADQVELGQSATDMDFVRFQKSINANVKASAKTRHEILLRKAFVHDPALAAAFDSSALKESGITGRIGELGKLIVSHVSRLNSSYSAIHGKDLFKATNKTVTAQAQLKEPIENYDQYKSLIDNLYFLFWEGPGERLGDAPPSSFVDVNTLRTDLQHDVDHGKTSNVKAKKKKIGATFQKYGGDSSPETLDPDRFVLVQANLLTALEHDLTTLSVLGHHQQ</sequence>
<dbReference type="EMBL" id="QTQX01000015">
    <property type="protein sequence ID" value="RQT24887.1"/>
    <property type="molecule type" value="Genomic_DNA"/>
</dbReference>
<reference evidence="2 3" key="1">
    <citation type="submission" date="2018-08" db="EMBL/GenBank/DDBJ databases">
        <title>Comparative analysis of Burkholderia isolates from Puerto Rico.</title>
        <authorList>
            <person name="Hall C."/>
            <person name="Sahl J."/>
            <person name="Wagner D."/>
        </authorList>
    </citation>
    <scope>NUCLEOTIDE SEQUENCE [LARGE SCALE GENOMIC DNA]</scope>
    <source>
        <strain evidence="2 3">Bp9001</strain>
    </source>
</reference>
<protein>
    <submittedName>
        <fullName evidence="2">DUF262 domain-containing protein</fullName>
    </submittedName>
</protein>
<proteinExistence type="predicted"/>
<evidence type="ECO:0000313" key="3">
    <source>
        <dbReference type="Proteomes" id="UP000269271"/>
    </source>
</evidence>
<dbReference type="InterPro" id="IPR004919">
    <property type="entry name" value="GmrSD_N"/>
</dbReference>
<organism evidence="2 3">
    <name type="scientific">Burkholderia contaminans</name>
    <dbReference type="NCBI Taxonomy" id="488447"/>
    <lineage>
        <taxon>Bacteria</taxon>
        <taxon>Pseudomonadati</taxon>
        <taxon>Pseudomonadota</taxon>
        <taxon>Betaproteobacteria</taxon>
        <taxon>Burkholderiales</taxon>
        <taxon>Burkholderiaceae</taxon>
        <taxon>Burkholderia</taxon>
        <taxon>Burkholderia cepacia complex</taxon>
    </lineage>
</organism>
<comment type="caution">
    <text evidence="2">The sequence shown here is derived from an EMBL/GenBank/DDBJ whole genome shotgun (WGS) entry which is preliminary data.</text>
</comment>
<dbReference type="AlphaFoldDB" id="A0A3N8QM28"/>
<feature type="domain" description="GmrSD restriction endonucleases N-terminal" evidence="1">
    <location>
        <begin position="35"/>
        <end position="171"/>
    </location>
</feature>
<gene>
    <name evidence="2" type="ORF">DF037_23120</name>
</gene>
<evidence type="ECO:0000313" key="2">
    <source>
        <dbReference type="EMBL" id="RQT24887.1"/>
    </source>
</evidence>
<accession>A0A3N8QM28</accession>
<dbReference type="Pfam" id="PF03235">
    <property type="entry name" value="GmrSD_N"/>
    <property type="match status" value="1"/>
</dbReference>
<dbReference type="PANTHER" id="PTHR39639:SF1">
    <property type="entry name" value="DUF262 DOMAIN-CONTAINING PROTEIN"/>
    <property type="match status" value="1"/>
</dbReference>